<protein>
    <submittedName>
        <fullName evidence="2">P63C domain-containing protein</fullName>
    </submittedName>
</protein>
<keyword evidence="3" id="KW-1185">Reference proteome</keyword>
<dbReference type="Pfam" id="PF10546">
    <property type="entry name" value="P63C"/>
    <property type="match status" value="1"/>
</dbReference>
<feature type="domain" description="Bacteriophage Mx8 p63 C-terminal" evidence="1">
    <location>
        <begin position="164"/>
        <end position="250"/>
    </location>
</feature>
<reference evidence="2 3" key="1">
    <citation type="submission" date="2019-10" db="EMBL/GenBank/DDBJ databases">
        <title>Complete genome sequence of Erwinia phage Midgardsormr38.</title>
        <authorList>
            <person name="Dislers A."/>
            <person name="Zrelovs N."/>
            <person name="Kazaks A."/>
        </authorList>
    </citation>
    <scope>NUCLEOTIDE SEQUENCE [LARGE SCALE GENOMIC DNA]</scope>
</reference>
<dbReference type="EMBL" id="MN602881">
    <property type="protein sequence ID" value="QGF22015.1"/>
    <property type="molecule type" value="Genomic_DNA"/>
</dbReference>
<name>A0A5Q2FAR4_9CAUD</name>
<organism evidence="2 3">
    <name type="scientific">Erwinia phage Midgardsormr38</name>
    <dbReference type="NCBI Taxonomy" id="2663326"/>
    <lineage>
        <taxon>Viruses</taxon>
        <taxon>Duplodnaviria</taxon>
        <taxon>Heunggongvirae</taxon>
        <taxon>Uroviricota</taxon>
        <taxon>Caudoviricetes</taxon>
        <taxon>Midgardsormrvirus</taxon>
        <taxon>Midgardsormrvirus midgardsormr38</taxon>
    </lineage>
</organism>
<dbReference type="RefSeq" id="YP_010667144.1">
    <property type="nucleotide sequence ID" value="NC_070949.1"/>
</dbReference>
<evidence type="ECO:0000313" key="3">
    <source>
        <dbReference type="Proteomes" id="UP000349651"/>
    </source>
</evidence>
<dbReference type="Proteomes" id="UP000349651">
    <property type="component" value="Segment"/>
</dbReference>
<proteinExistence type="predicted"/>
<sequence>MSSKEELPSLPESPFAKFPGSLQLGGAEGIDCYVLDTGERVLSLRKVVSAIANVNSSALAEYIGAKALKPYINSDLVLAETIEFSIPGTQYKARGIKAESFIEICQGYVSAMRDNALETDRQREIAIQSSILLSSCAKVGIIALIDEATGYQVERESDALQVKLKAFIAEELREWEKTFPDELWEEFGRLTNWSGPLHSRPRWWGKLVLELVYEAMDPDVAKYLKENKPSPRSGQNYHQWLTQDIGLKSLIPHIHQVIGIAKTCHTMRELRDKIAAFYGKKPEQLTMFNDLPAK</sequence>
<dbReference type="GeneID" id="77943256"/>
<accession>A0A5Q2FAR4</accession>
<dbReference type="InterPro" id="IPR018874">
    <property type="entry name" value="Phage_Mx8_p63_C"/>
</dbReference>
<evidence type="ECO:0000259" key="1">
    <source>
        <dbReference type="Pfam" id="PF10546"/>
    </source>
</evidence>
<dbReference type="KEGG" id="vg:77943256"/>
<evidence type="ECO:0000313" key="2">
    <source>
        <dbReference type="EMBL" id="QGF22015.1"/>
    </source>
</evidence>